<evidence type="ECO:0000256" key="3">
    <source>
        <dbReference type="SAM" id="MobiDB-lite"/>
    </source>
</evidence>
<dbReference type="Pfam" id="PF02410">
    <property type="entry name" value="RsfS"/>
    <property type="match status" value="1"/>
</dbReference>
<dbReference type="HOGENOM" id="CLU_092688_6_0_5"/>
<keyword evidence="5" id="KW-1185">Reference proteome</keyword>
<dbReference type="PANTHER" id="PTHR21043:SF0">
    <property type="entry name" value="MITOCHONDRIAL ASSEMBLY OF RIBOSOMAL LARGE SUBUNIT PROTEIN 1"/>
    <property type="match status" value="1"/>
</dbReference>
<keyword evidence="2" id="KW-0963">Cytoplasm</keyword>
<dbReference type="AlphaFoldDB" id="Q1YKB0"/>
<accession>Q1YKB0</accession>
<dbReference type="NCBIfam" id="TIGR00090">
    <property type="entry name" value="rsfS_iojap_ybeB"/>
    <property type="match status" value="1"/>
</dbReference>
<protein>
    <recommendedName>
        <fullName evidence="2">Ribosomal silencing factor RsfS</fullName>
    </recommendedName>
</protein>
<sequence>MTLRPAAETKDVFETSPSDAPATDATVGRSAIELVTSSLEDSKGEDIVSIDMQGKSALADHMVIVSGRSNRHVSAVAGNLLRDLKQQGFGSEMKVEGLQNGDWVLIDTGDIIVHIFRPEVRSFYNIEKMWTVGDAGDSTVH</sequence>
<dbReference type="SUPFAM" id="SSF81301">
    <property type="entry name" value="Nucleotidyltransferase"/>
    <property type="match status" value="1"/>
</dbReference>
<dbReference type="PANTHER" id="PTHR21043">
    <property type="entry name" value="IOJAP SUPERFAMILY ORTHOLOG"/>
    <property type="match status" value="1"/>
</dbReference>
<comment type="similarity">
    <text evidence="1 2">Belongs to the Iojap/RsfS family.</text>
</comment>
<evidence type="ECO:0000313" key="5">
    <source>
        <dbReference type="Proteomes" id="UP000000321"/>
    </source>
</evidence>
<dbReference type="InterPro" id="IPR043519">
    <property type="entry name" value="NT_sf"/>
</dbReference>
<comment type="subcellular location">
    <subcellularLocation>
        <location evidence="2">Cytoplasm</location>
    </subcellularLocation>
</comment>
<comment type="subunit">
    <text evidence="2">Interacts with ribosomal protein uL14 (rplN).</text>
</comment>
<gene>
    <name evidence="2" type="primary">rsfS</name>
    <name evidence="4" type="ORF">SI859A1_00733</name>
</gene>
<proteinExistence type="inferred from homology"/>
<dbReference type="BioCyc" id="AURANTIMONAS:SI859A1_00733-MONOMER"/>
<dbReference type="GO" id="GO:0090071">
    <property type="term" value="P:negative regulation of ribosome biogenesis"/>
    <property type="evidence" value="ECO:0007669"/>
    <property type="project" value="UniProtKB-UniRule"/>
</dbReference>
<dbReference type="HAMAP" id="MF_01477">
    <property type="entry name" value="Iojap_RsfS"/>
    <property type="match status" value="1"/>
</dbReference>
<name>Q1YKB0_AURMS</name>
<comment type="function">
    <text evidence="2">Functions as a ribosomal silencing factor. Interacts with ribosomal protein uL14 (rplN), blocking formation of intersubunit bridge B8. Prevents association of the 30S and 50S ribosomal subunits and the formation of functional ribosomes, thus repressing translation.</text>
</comment>
<dbReference type="GO" id="GO:0043023">
    <property type="term" value="F:ribosomal large subunit binding"/>
    <property type="evidence" value="ECO:0007669"/>
    <property type="project" value="TreeGrafter"/>
</dbReference>
<organism evidence="4 5">
    <name type="scientific">Aurantimonas manganoxydans (strain ATCC BAA-1229 / DSM 21871 / SI85-9A1)</name>
    <dbReference type="NCBI Taxonomy" id="287752"/>
    <lineage>
        <taxon>Bacteria</taxon>
        <taxon>Pseudomonadati</taxon>
        <taxon>Pseudomonadota</taxon>
        <taxon>Alphaproteobacteria</taxon>
        <taxon>Hyphomicrobiales</taxon>
        <taxon>Aurantimonadaceae</taxon>
        <taxon>Aurantimonas</taxon>
    </lineage>
</organism>
<keyword evidence="2" id="KW-0810">Translation regulation</keyword>
<evidence type="ECO:0000256" key="2">
    <source>
        <dbReference type="HAMAP-Rule" id="MF_01477"/>
    </source>
</evidence>
<dbReference type="Gene3D" id="3.30.460.10">
    <property type="entry name" value="Beta Polymerase, domain 2"/>
    <property type="match status" value="1"/>
</dbReference>
<evidence type="ECO:0000256" key="1">
    <source>
        <dbReference type="ARBA" id="ARBA00010574"/>
    </source>
</evidence>
<evidence type="ECO:0000313" key="4">
    <source>
        <dbReference type="EMBL" id="EAS50613.1"/>
    </source>
</evidence>
<dbReference type="EMBL" id="AAPJ01000002">
    <property type="protein sequence ID" value="EAS50613.1"/>
    <property type="molecule type" value="Genomic_DNA"/>
</dbReference>
<dbReference type="GO" id="GO:0042256">
    <property type="term" value="P:cytosolic ribosome assembly"/>
    <property type="evidence" value="ECO:0007669"/>
    <property type="project" value="UniProtKB-UniRule"/>
</dbReference>
<reference evidence="4 5" key="1">
    <citation type="journal article" date="2008" name="Appl. Environ. Microbiol.">
        <title>Genomic insights into Mn(II) oxidation by the marine alphaproteobacterium Aurantimonas sp. strain SI85-9A1.</title>
        <authorList>
            <person name="Dick G.J."/>
            <person name="Podell S."/>
            <person name="Johnson H.A."/>
            <person name="Rivera-Espinoza Y."/>
            <person name="Bernier-Latmani R."/>
            <person name="McCarthy J.K."/>
            <person name="Torpey J.W."/>
            <person name="Clement B.G."/>
            <person name="Gaasterland T."/>
            <person name="Tebo B.M."/>
        </authorList>
    </citation>
    <scope>NUCLEOTIDE SEQUENCE [LARGE SCALE GENOMIC DNA]</scope>
    <source>
        <strain evidence="4 5">SI85-9A1</strain>
    </source>
</reference>
<dbReference type="GO" id="GO:0017148">
    <property type="term" value="P:negative regulation of translation"/>
    <property type="evidence" value="ECO:0007669"/>
    <property type="project" value="UniProtKB-UniRule"/>
</dbReference>
<dbReference type="RefSeq" id="WP_009208606.1">
    <property type="nucleotide sequence ID" value="NZ_BBWP01000013.1"/>
</dbReference>
<comment type="caution">
    <text evidence="4">The sequence shown here is derived from an EMBL/GenBank/DDBJ whole genome shotgun (WGS) entry which is preliminary data.</text>
</comment>
<dbReference type="GO" id="GO:0005737">
    <property type="term" value="C:cytoplasm"/>
    <property type="evidence" value="ECO:0007669"/>
    <property type="project" value="UniProtKB-SubCell"/>
</dbReference>
<dbReference type="Proteomes" id="UP000000321">
    <property type="component" value="Unassembled WGS sequence"/>
</dbReference>
<keyword evidence="2" id="KW-0678">Repressor</keyword>
<feature type="region of interest" description="Disordered" evidence="3">
    <location>
        <begin position="1"/>
        <end position="27"/>
    </location>
</feature>
<dbReference type="InterPro" id="IPR004394">
    <property type="entry name" value="Iojap/RsfS/C7orf30"/>
</dbReference>